<dbReference type="RefSeq" id="WP_179924058.1">
    <property type="nucleotide sequence ID" value="NZ_CP128228.1"/>
</dbReference>
<dbReference type="Proteomes" id="UP000563349">
    <property type="component" value="Unassembled WGS sequence"/>
</dbReference>
<comment type="subcellular location">
    <subcellularLocation>
        <location evidence="2">Cytoplasm</location>
    </subcellularLocation>
</comment>
<dbReference type="HAMAP" id="MF_00795">
    <property type="entry name" value="CutC"/>
    <property type="match status" value="1"/>
</dbReference>
<dbReference type="Pfam" id="PF03932">
    <property type="entry name" value="CutC"/>
    <property type="match status" value="1"/>
</dbReference>
<dbReference type="PANTHER" id="PTHR12598">
    <property type="entry name" value="COPPER HOMEOSTASIS PROTEIN CUTC"/>
    <property type="match status" value="1"/>
</dbReference>
<keyword evidence="2" id="KW-0963">Cytoplasm</keyword>
<dbReference type="InterPro" id="IPR005627">
    <property type="entry name" value="CutC-like"/>
</dbReference>
<sequence>MLYEFCAESLEALPRALAAGAGRVELCDDLSVGGLTPGPAMIQEALTLGLPLVLMIRPRAGNFVYSGAEVELMVAQIKQAKEMGVSSFVFGVLLEDGSLDQENLYRLLAEVGDGEAVFHMAFDQIPWEQRLEALDWIAQAGFQRILTHGGPLEQDLYTYADYLDRIIARAAGKIDIILGGGITLDNRDQIAQRFGVTQLHGTRIVG</sequence>
<proteinExistence type="inferred from homology"/>
<gene>
    <name evidence="2" type="primary">cutC</name>
    <name evidence="3" type="ORF">HZY93_05850</name>
</gene>
<accession>A0A7Z0RQZ9</accession>
<dbReference type="InterPro" id="IPR036822">
    <property type="entry name" value="CutC-like_dom_sf"/>
</dbReference>
<dbReference type="SUPFAM" id="SSF110395">
    <property type="entry name" value="CutC-like"/>
    <property type="match status" value="1"/>
</dbReference>
<dbReference type="GO" id="GO:0005507">
    <property type="term" value="F:copper ion binding"/>
    <property type="evidence" value="ECO:0007669"/>
    <property type="project" value="TreeGrafter"/>
</dbReference>
<name>A0A7Z0RQZ9_9STRE</name>
<keyword evidence="4" id="KW-1185">Reference proteome</keyword>
<reference evidence="3 4" key="1">
    <citation type="submission" date="2020-07" db="EMBL/GenBank/DDBJ databases">
        <title>MOT database genomes.</title>
        <authorList>
            <person name="Joseph S."/>
            <person name="Aduse-Opoku J."/>
            <person name="Hashim A."/>
            <person name="Wade W."/>
            <person name="Curtis M."/>
        </authorList>
    </citation>
    <scope>NUCLEOTIDE SEQUENCE [LARGE SCALE GENOMIC DNA]</scope>
    <source>
        <strain evidence="3 4">CCW311</strain>
    </source>
</reference>
<dbReference type="Gene3D" id="3.20.20.380">
    <property type="entry name" value="Copper homeostasis (CutC) domain"/>
    <property type="match status" value="1"/>
</dbReference>
<dbReference type="GO" id="GO:0005737">
    <property type="term" value="C:cytoplasm"/>
    <property type="evidence" value="ECO:0007669"/>
    <property type="project" value="UniProtKB-SubCell"/>
</dbReference>
<evidence type="ECO:0000313" key="3">
    <source>
        <dbReference type="EMBL" id="NYS49489.1"/>
    </source>
</evidence>
<dbReference type="PANTHER" id="PTHR12598:SF0">
    <property type="entry name" value="COPPER HOMEOSTASIS PROTEIN CUTC HOMOLOG"/>
    <property type="match status" value="1"/>
</dbReference>
<comment type="similarity">
    <text evidence="1 2">Belongs to the CutC family.</text>
</comment>
<evidence type="ECO:0000256" key="2">
    <source>
        <dbReference type="HAMAP-Rule" id="MF_00795"/>
    </source>
</evidence>
<comment type="caution">
    <text evidence="2">Once thought to be involved in copper homeostasis, experiments in E.coli have shown this is not the case.</text>
</comment>
<protein>
    <recommendedName>
        <fullName evidence="2">PF03932 family protein CutC</fullName>
    </recommendedName>
</protein>
<dbReference type="EMBL" id="JACBYG010000067">
    <property type="protein sequence ID" value="NYS49489.1"/>
    <property type="molecule type" value="Genomic_DNA"/>
</dbReference>
<comment type="caution">
    <text evidence="3">The sequence shown here is derived from an EMBL/GenBank/DDBJ whole genome shotgun (WGS) entry which is preliminary data.</text>
</comment>
<dbReference type="AlphaFoldDB" id="A0A7Z0RQZ9"/>
<evidence type="ECO:0000313" key="4">
    <source>
        <dbReference type="Proteomes" id="UP000563349"/>
    </source>
</evidence>
<organism evidence="3 4">
    <name type="scientific">Streptococcus danieliae</name>
    <dbReference type="NCBI Taxonomy" id="747656"/>
    <lineage>
        <taxon>Bacteria</taxon>
        <taxon>Bacillati</taxon>
        <taxon>Bacillota</taxon>
        <taxon>Bacilli</taxon>
        <taxon>Lactobacillales</taxon>
        <taxon>Streptococcaceae</taxon>
        <taxon>Streptococcus</taxon>
    </lineage>
</organism>
<evidence type="ECO:0000256" key="1">
    <source>
        <dbReference type="ARBA" id="ARBA00007768"/>
    </source>
</evidence>